<comment type="caution">
    <text evidence="1">The sequence shown here is derived from an EMBL/GenBank/DDBJ whole genome shotgun (WGS) entry which is preliminary data.</text>
</comment>
<protein>
    <recommendedName>
        <fullName evidence="3">Glycosyltransferase 2-like domain-containing protein</fullName>
    </recommendedName>
</protein>
<dbReference type="Proteomes" id="UP000732377">
    <property type="component" value="Unassembled WGS sequence"/>
</dbReference>
<proteinExistence type="predicted"/>
<dbReference type="SUPFAM" id="SSF53448">
    <property type="entry name" value="Nucleotide-diphospho-sugar transferases"/>
    <property type="match status" value="1"/>
</dbReference>
<reference evidence="1" key="1">
    <citation type="submission" date="2017-11" db="EMBL/GenBank/DDBJ databases">
        <title>Three new genomes from thermophilic consortium.</title>
        <authorList>
            <person name="Quaggio R."/>
            <person name="Amgarten D."/>
            <person name="Setubal J.C."/>
        </authorList>
    </citation>
    <scope>NUCLEOTIDE SEQUENCE</scope>
    <source>
        <strain evidence="1">ZCTH01-B2</strain>
    </source>
</reference>
<evidence type="ECO:0008006" key="3">
    <source>
        <dbReference type="Google" id="ProtNLM"/>
    </source>
</evidence>
<accession>A0A953I3I8</accession>
<dbReference type="Gene3D" id="3.90.550.10">
    <property type="entry name" value="Spore Coat Polysaccharide Biosynthesis Protein SpsA, Chain A"/>
    <property type="match status" value="1"/>
</dbReference>
<dbReference type="RefSeq" id="WP_043712932.1">
    <property type="nucleotide sequence ID" value="NZ_JACSIR010000046.1"/>
</dbReference>
<evidence type="ECO:0000313" key="1">
    <source>
        <dbReference type="EMBL" id="MBY6276267.1"/>
    </source>
</evidence>
<sequence length="135" mass="14345">MREGPFFWGLLALAAYGLVSAVARAAELIGRLRPSGDPADEPAACVVLVRDQADRIEGALDRIARAADGELVLVDLGSRDETAAILNRLACRYGHALVLQLGHLTRQEAIARAVAATTAPRVVIVDLEGHLEKEG</sequence>
<gene>
    <name evidence="1" type="ORF">CWE10_08600</name>
</gene>
<dbReference type="EMBL" id="PIUK01000069">
    <property type="protein sequence ID" value="MBY6276267.1"/>
    <property type="molecule type" value="Genomic_DNA"/>
</dbReference>
<dbReference type="AlphaFoldDB" id="A0A953I3I8"/>
<name>A0A953I3I8_SYMTR</name>
<evidence type="ECO:0000313" key="2">
    <source>
        <dbReference type="Proteomes" id="UP000732377"/>
    </source>
</evidence>
<organism evidence="1 2">
    <name type="scientific">Symbiobacterium thermophilum</name>
    <dbReference type="NCBI Taxonomy" id="2734"/>
    <lineage>
        <taxon>Bacteria</taxon>
        <taxon>Bacillati</taxon>
        <taxon>Bacillota</taxon>
        <taxon>Clostridia</taxon>
        <taxon>Eubacteriales</taxon>
        <taxon>Symbiobacteriaceae</taxon>
        <taxon>Symbiobacterium</taxon>
    </lineage>
</organism>
<dbReference type="InterPro" id="IPR029044">
    <property type="entry name" value="Nucleotide-diphossugar_trans"/>
</dbReference>